<evidence type="ECO:0000313" key="5">
    <source>
        <dbReference type="EMBL" id="OSZ56900.1"/>
    </source>
</evidence>
<dbReference type="PRINTS" id="PR00038">
    <property type="entry name" value="HTHLUXR"/>
</dbReference>
<keyword evidence="1" id="KW-0805">Transcription regulation</keyword>
<evidence type="ECO:0000313" key="6">
    <source>
        <dbReference type="Proteomes" id="UP000194266"/>
    </source>
</evidence>
<evidence type="ECO:0000256" key="1">
    <source>
        <dbReference type="ARBA" id="ARBA00023015"/>
    </source>
</evidence>
<comment type="caution">
    <text evidence="5">The sequence shown here is derived from an EMBL/GenBank/DDBJ whole genome shotgun (WGS) entry which is preliminary data.</text>
</comment>
<dbReference type="InterPro" id="IPR036388">
    <property type="entry name" value="WH-like_DNA-bd_sf"/>
</dbReference>
<dbReference type="GO" id="GO:0003677">
    <property type="term" value="F:DNA binding"/>
    <property type="evidence" value="ECO:0007669"/>
    <property type="project" value="UniProtKB-KW"/>
</dbReference>
<gene>
    <name evidence="5" type="ORF">OQI_30320</name>
</gene>
<proteinExistence type="predicted"/>
<dbReference type="EMBL" id="MRYD01000243">
    <property type="protein sequence ID" value="OSZ56900.1"/>
    <property type="molecule type" value="Genomic_DNA"/>
</dbReference>
<dbReference type="PANTHER" id="PTHR43214">
    <property type="entry name" value="TWO-COMPONENT RESPONSE REGULATOR"/>
    <property type="match status" value="1"/>
</dbReference>
<dbReference type="SMART" id="SM00421">
    <property type="entry name" value="HTH_LUXR"/>
    <property type="match status" value="1"/>
</dbReference>
<accession>A0ABX3YBT3</accession>
<organism evidence="5 6">
    <name type="scientific">Streptomyces pharetrae CZA14</name>
    <dbReference type="NCBI Taxonomy" id="1144883"/>
    <lineage>
        <taxon>Bacteria</taxon>
        <taxon>Bacillati</taxon>
        <taxon>Actinomycetota</taxon>
        <taxon>Actinomycetes</taxon>
        <taxon>Kitasatosporales</taxon>
        <taxon>Streptomycetaceae</taxon>
        <taxon>Streptomyces</taxon>
    </lineage>
</organism>
<dbReference type="Proteomes" id="UP000194266">
    <property type="component" value="Unassembled WGS sequence"/>
</dbReference>
<keyword evidence="2 5" id="KW-0238">DNA-binding</keyword>
<dbReference type="InterPro" id="IPR039420">
    <property type="entry name" value="WalR-like"/>
</dbReference>
<reference evidence="5 6" key="1">
    <citation type="submission" date="2016-12" db="EMBL/GenBank/DDBJ databases">
        <title>Genome Mining:The Detection of Biosynthetic Gene Clusters to Aid in the Expression of Curamycin A produced by Streptomyces sp. strain CZA14.</title>
        <authorList>
            <person name="Durrell K.A."/>
            <person name="Kirby B.M."/>
            <person name="Khan W."/>
            <person name="Mthethwa T."/>
            <person name="Le Roes-Hill M."/>
        </authorList>
    </citation>
    <scope>NUCLEOTIDE SEQUENCE [LARGE SCALE GENOMIC DNA]</scope>
    <source>
        <strain evidence="5 6">CZA14</strain>
    </source>
</reference>
<dbReference type="PROSITE" id="PS50043">
    <property type="entry name" value="HTH_LUXR_2"/>
    <property type="match status" value="1"/>
</dbReference>
<keyword evidence="3" id="KW-0804">Transcription</keyword>
<keyword evidence="6" id="KW-1185">Reference proteome</keyword>
<evidence type="ECO:0000256" key="3">
    <source>
        <dbReference type="ARBA" id="ARBA00023163"/>
    </source>
</evidence>
<dbReference type="InterPro" id="IPR000792">
    <property type="entry name" value="Tscrpt_reg_LuxR_C"/>
</dbReference>
<sequence length="111" mass="11887">PGGRFQHAVQVAARGDVLPAPSITRKRIDRYVTQPLGTAPNAGPAELTGWERETVALVARGLSDDEIADRMVISPMTARTHTNRATTKLRACDRTRLADDAHESGLGTSLG</sequence>
<dbReference type="RefSeq" id="WP_143659816.1">
    <property type="nucleotide sequence ID" value="NZ_MRYD01000243.1"/>
</dbReference>
<dbReference type="PANTHER" id="PTHR43214:SF24">
    <property type="entry name" value="TRANSCRIPTIONAL REGULATORY PROTEIN NARL-RELATED"/>
    <property type="match status" value="1"/>
</dbReference>
<dbReference type="Gene3D" id="1.10.10.10">
    <property type="entry name" value="Winged helix-like DNA-binding domain superfamily/Winged helix DNA-binding domain"/>
    <property type="match status" value="1"/>
</dbReference>
<evidence type="ECO:0000256" key="2">
    <source>
        <dbReference type="ARBA" id="ARBA00023125"/>
    </source>
</evidence>
<protein>
    <submittedName>
        <fullName evidence="5">DNA-binding response regulator</fullName>
    </submittedName>
</protein>
<dbReference type="Pfam" id="PF00196">
    <property type="entry name" value="GerE"/>
    <property type="match status" value="1"/>
</dbReference>
<feature type="non-terminal residue" evidence="5">
    <location>
        <position position="1"/>
    </location>
</feature>
<dbReference type="SUPFAM" id="SSF46894">
    <property type="entry name" value="C-terminal effector domain of the bipartite response regulators"/>
    <property type="match status" value="1"/>
</dbReference>
<evidence type="ECO:0000259" key="4">
    <source>
        <dbReference type="PROSITE" id="PS50043"/>
    </source>
</evidence>
<name>A0ABX3YBT3_9ACTN</name>
<feature type="domain" description="HTH luxR-type" evidence="4">
    <location>
        <begin position="40"/>
        <end position="105"/>
    </location>
</feature>
<dbReference type="InterPro" id="IPR016032">
    <property type="entry name" value="Sig_transdc_resp-reg_C-effctor"/>
</dbReference>